<dbReference type="Proteomes" id="UP000230423">
    <property type="component" value="Unassembled WGS sequence"/>
</dbReference>
<evidence type="ECO:0000313" key="2">
    <source>
        <dbReference type="Proteomes" id="UP000230423"/>
    </source>
</evidence>
<protein>
    <submittedName>
        <fullName evidence="1">Uncharacterized protein</fullName>
    </submittedName>
</protein>
<dbReference type="GO" id="GO:0007165">
    <property type="term" value="P:signal transduction"/>
    <property type="evidence" value="ECO:0007669"/>
    <property type="project" value="TreeGrafter"/>
</dbReference>
<evidence type="ECO:0000313" key="1">
    <source>
        <dbReference type="EMBL" id="PIO57937.1"/>
    </source>
</evidence>
<dbReference type="PANTHER" id="PTHR23208">
    <property type="entry name" value="LYSOZYME PROTEIN"/>
    <property type="match status" value="1"/>
</dbReference>
<dbReference type="SUPFAM" id="SSF51445">
    <property type="entry name" value="(Trans)glycosidases"/>
    <property type="match status" value="1"/>
</dbReference>
<keyword evidence="2" id="KW-1185">Reference proteome</keyword>
<reference evidence="1 2" key="1">
    <citation type="submission" date="2015-09" db="EMBL/GenBank/DDBJ databases">
        <title>Draft genome of the parasitic nematode Teladorsagia circumcincta isolate WARC Sus (inbred).</title>
        <authorList>
            <person name="Mitreva M."/>
        </authorList>
    </citation>
    <scope>NUCLEOTIDE SEQUENCE [LARGE SCALE GENOMIC DNA]</scope>
    <source>
        <strain evidence="1 2">S</strain>
    </source>
</reference>
<proteinExistence type="predicted"/>
<feature type="non-terminal residue" evidence="1">
    <location>
        <position position="149"/>
    </location>
</feature>
<dbReference type="InterPro" id="IPR017853">
    <property type="entry name" value="GH"/>
</dbReference>
<name>A0A2G9TIY8_TELCI</name>
<accession>A0A2G9TIY8</accession>
<feature type="non-terminal residue" evidence="1">
    <location>
        <position position="1"/>
    </location>
</feature>
<organism evidence="1 2">
    <name type="scientific">Teladorsagia circumcincta</name>
    <name type="common">Brown stomach worm</name>
    <name type="synonym">Ostertagia circumcincta</name>
    <dbReference type="NCBI Taxonomy" id="45464"/>
    <lineage>
        <taxon>Eukaryota</taxon>
        <taxon>Metazoa</taxon>
        <taxon>Ecdysozoa</taxon>
        <taxon>Nematoda</taxon>
        <taxon>Chromadorea</taxon>
        <taxon>Rhabditida</taxon>
        <taxon>Rhabditina</taxon>
        <taxon>Rhabditomorpha</taxon>
        <taxon>Strongyloidea</taxon>
        <taxon>Trichostrongylidae</taxon>
        <taxon>Teladorsagia</taxon>
    </lineage>
</organism>
<dbReference type="EMBL" id="KZ363082">
    <property type="protein sequence ID" value="PIO57937.1"/>
    <property type="molecule type" value="Genomic_DNA"/>
</dbReference>
<dbReference type="AlphaFoldDB" id="A0A2G9TIY8"/>
<gene>
    <name evidence="1" type="ORF">TELCIR_20642</name>
</gene>
<dbReference type="PANTHER" id="PTHR23208:SF36">
    <property type="entry name" value="LYSOZYME-RELATED"/>
    <property type="match status" value="1"/>
</dbReference>
<dbReference type="GO" id="GO:0045087">
    <property type="term" value="P:innate immune response"/>
    <property type="evidence" value="ECO:0007669"/>
    <property type="project" value="TreeGrafter"/>
</dbReference>
<sequence length="149" mass="16309">GYTGAYQGQIDPFSDVNIKNAAAAGLGVEVVMIPQPTSASKTGAKQFDEMYEKLQEADITIRSIWVQDTKVTNTTEICFHHGSVCLKRYSALMALCGKRKSGRYWSARGTGAVNESPPNFDDFQPFASWTSPSVKQFAKFETVCGVIVN</sequence>
<dbReference type="InterPro" id="IPR051595">
    <property type="entry name" value="GH25_Enzymes"/>
</dbReference>
<dbReference type="OrthoDB" id="10509936at2759"/>